<dbReference type="InterPro" id="IPR039910">
    <property type="entry name" value="D15-like"/>
</dbReference>
<dbReference type="Gene3D" id="2.40.160.50">
    <property type="entry name" value="membrane protein fhac: a member of the omp85/tpsb transporter family"/>
    <property type="match status" value="1"/>
</dbReference>
<dbReference type="Pfam" id="PF07244">
    <property type="entry name" value="POTRA"/>
    <property type="match status" value="5"/>
</dbReference>
<keyword evidence="4 8" id="KW-0732">Signal</keyword>
<gene>
    <name evidence="8 12" type="primary">bamA</name>
    <name evidence="12" type="ORF">DI533_02635</name>
</gene>
<dbReference type="InterPro" id="IPR034746">
    <property type="entry name" value="POTRA"/>
</dbReference>
<dbReference type="HAMAP" id="MF_01430">
    <property type="entry name" value="OM_assembly_BamA"/>
    <property type="match status" value="1"/>
</dbReference>
<evidence type="ECO:0000256" key="4">
    <source>
        <dbReference type="ARBA" id="ARBA00022729"/>
    </source>
</evidence>
<comment type="subcellular location">
    <subcellularLocation>
        <location evidence="8">Cell outer membrane</location>
    </subcellularLocation>
    <subcellularLocation>
        <location evidence="1">Membrane</location>
    </subcellularLocation>
</comment>
<feature type="domain" description="POTRA" evidence="11">
    <location>
        <begin position="367"/>
        <end position="440"/>
    </location>
</feature>
<feature type="domain" description="POTRA" evidence="11">
    <location>
        <begin position="46"/>
        <end position="113"/>
    </location>
</feature>
<dbReference type="PROSITE" id="PS51779">
    <property type="entry name" value="POTRA"/>
    <property type="match status" value="3"/>
</dbReference>
<keyword evidence="7 8" id="KW-0998">Cell outer membrane</keyword>
<evidence type="ECO:0000256" key="3">
    <source>
        <dbReference type="ARBA" id="ARBA00022692"/>
    </source>
</evidence>
<keyword evidence="2 8" id="KW-1134">Transmembrane beta strand</keyword>
<keyword evidence="5 8" id="KW-0677">Repeat</keyword>
<dbReference type="InterPro" id="IPR010827">
    <property type="entry name" value="BamA/TamA_POTRA"/>
</dbReference>
<comment type="function">
    <text evidence="8">Part of the outer membrane protein assembly complex, which is involved in assembly and insertion of beta-barrel proteins into the outer membrane.</text>
</comment>
<evidence type="ECO:0000256" key="9">
    <source>
        <dbReference type="NCBIfam" id="TIGR03303"/>
    </source>
</evidence>
<dbReference type="PIRSF" id="PIRSF006076">
    <property type="entry name" value="OM_assembly_OMP85"/>
    <property type="match status" value="1"/>
</dbReference>
<feature type="domain" description="POTRA" evidence="11">
    <location>
        <begin position="114"/>
        <end position="191"/>
    </location>
</feature>
<keyword evidence="6 8" id="KW-0472">Membrane</keyword>
<comment type="similarity">
    <text evidence="8">Belongs to the BamA family.</text>
</comment>
<dbReference type="GO" id="GO:0051205">
    <property type="term" value="P:protein insertion into membrane"/>
    <property type="evidence" value="ECO:0007669"/>
    <property type="project" value="UniProtKB-UniRule"/>
</dbReference>
<organism evidence="12 13">
    <name type="scientific">Cereibacter sphaeroides</name>
    <name type="common">Rhodobacter sphaeroides</name>
    <dbReference type="NCBI Taxonomy" id="1063"/>
    <lineage>
        <taxon>Bacteria</taxon>
        <taxon>Pseudomonadati</taxon>
        <taxon>Pseudomonadota</taxon>
        <taxon>Alphaproteobacteria</taxon>
        <taxon>Rhodobacterales</taxon>
        <taxon>Paracoccaceae</taxon>
        <taxon>Cereibacter</taxon>
    </lineage>
</organism>
<evidence type="ECO:0000256" key="2">
    <source>
        <dbReference type="ARBA" id="ARBA00022452"/>
    </source>
</evidence>
<comment type="subunit">
    <text evidence="8">Part of the Bam complex.</text>
</comment>
<dbReference type="PANTHER" id="PTHR12815">
    <property type="entry name" value="SORTING AND ASSEMBLY MACHINERY SAMM50 PROTEIN FAMILY MEMBER"/>
    <property type="match status" value="1"/>
</dbReference>
<dbReference type="Gene3D" id="3.10.20.310">
    <property type="entry name" value="membrane protein fhac"/>
    <property type="match status" value="5"/>
</dbReference>
<dbReference type="GO" id="GO:0009279">
    <property type="term" value="C:cell outer membrane"/>
    <property type="evidence" value="ECO:0007669"/>
    <property type="project" value="UniProtKB-SubCell"/>
</dbReference>
<evidence type="ECO:0000256" key="8">
    <source>
        <dbReference type="HAMAP-Rule" id="MF_01430"/>
    </source>
</evidence>
<evidence type="ECO:0000256" key="6">
    <source>
        <dbReference type="ARBA" id="ARBA00023136"/>
    </source>
</evidence>
<evidence type="ECO:0000313" key="13">
    <source>
        <dbReference type="Proteomes" id="UP000248975"/>
    </source>
</evidence>
<keyword evidence="3 8" id="KW-0812">Transmembrane</keyword>
<proteinExistence type="inferred from homology"/>
<evidence type="ECO:0000259" key="11">
    <source>
        <dbReference type="PROSITE" id="PS51779"/>
    </source>
</evidence>
<reference evidence="12 13" key="1">
    <citation type="submission" date="2017-08" db="EMBL/GenBank/DDBJ databases">
        <title>Infants hospitalized years apart are colonized by the same room-sourced microbial strains.</title>
        <authorList>
            <person name="Brooks B."/>
            <person name="Olm M.R."/>
            <person name="Firek B.A."/>
            <person name="Baker R."/>
            <person name="Thomas B.C."/>
            <person name="Morowitz M.J."/>
            <person name="Banfield J.F."/>
        </authorList>
    </citation>
    <scope>NUCLEOTIDE SEQUENCE [LARGE SCALE GENOMIC DNA]</scope>
    <source>
        <strain evidence="12">S2_003_000_R2_11</strain>
    </source>
</reference>
<name>A0A2W5U846_CERSP</name>
<dbReference type="PANTHER" id="PTHR12815:SF23">
    <property type="entry name" value="OUTER MEMBRANE PROTEIN ASSEMBLY FACTOR BAMA"/>
    <property type="match status" value="1"/>
</dbReference>
<dbReference type="Pfam" id="PF01103">
    <property type="entry name" value="Omp85"/>
    <property type="match status" value="1"/>
</dbReference>
<evidence type="ECO:0000313" key="12">
    <source>
        <dbReference type="EMBL" id="PZQ99583.1"/>
    </source>
</evidence>
<comment type="caution">
    <text evidence="12">The sequence shown here is derived from an EMBL/GenBank/DDBJ whole genome shotgun (WGS) entry which is preliminary data.</text>
</comment>
<keyword evidence="10" id="KW-1133">Transmembrane helix</keyword>
<accession>A0A2W5U846</accession>
<dbReference type="NCBIfam" id="TIGR03303">
    <property type="entry name" value="OM_YaeT"/>
    <property type="match status" value="1"/>
</dbReference>
<evidence type="ECO:0000256" key="1">
    <source>
        <dbReference type="ARBA" id="ARBA00004370"/>
    </source>
</evidence>
<dbReference type="AlphaFoldDB" id="A0A2W5U846"/>
<sequence>MQRQQAATAAATGFDAIRLKALFIAVIAFIAATYLVFLSSAQAQEYQFSSVRVEGNTYVDTATIVRYSGINAGQPLTAGQLNDAYQRITDSGLFEEVTLDPQGGTLVIVVKEYPTINVISFEGNRRIKDEDLAKLIKSQERRVYSPAMAEADAAALADAYSLRGRIAATVTPKIIRRPENRVDLVFEIKEGSVTEVERVSFVGNRAYSDRRLRQVLATKQAGLLRTFIGADTYIADRLELDKQMLRDFYASRGFVDFEVLDANAELARERDGFFLTFTIHEGQSFRVGSVDTISDIPEIDPAEFAAQVRLRPGVTYSPAIIDNNITRMENLALRKGLNFVRVEPRITRNDKDLTLDVTFAITRGPRVFIERIDIEGNTTTQDQVIRNQFRAVEGDPFNPREIRRAAERIRALGFFSDAEVTTEPGSSEDQVLVNVDVTEQPTGSLTLGATYSVSDGIALIIGFQETNFLGRGQTVGLNITGGTDNAAGTASFFEPAFLGRDLGLRLSVYYRESNYQNSFYDTNIAGFRSGLIFPVGEYSRLELRYALGQEEITNVSDNSSVILKREEARGMLVDSVAGFGYSYDTRTGGLNPLGGVLLRFGTDLSGLGGDVEMVEVNGLALIERRVWNEEVTLRASLEGGGLSVFGDDVGSIVTQRYFGNGKIRGFENNGLGPRDLTAPNQDALGGNMFFVARLETEFPLGTPTEYGLRGGFFLDTGSVWSLNDTAGDSGPVDDSMHIRSVLGFSLFWTTPLGPLRFNFTKALVKEDYDETQNFDLTISTQF</sequence>
<feature type="transmembrane region" description="Helical" evidence="10">
    <location>
        <begin position="21"/>
        <end position="41"/>
    </location>
</feature>
<dbReference type="InterPro" id="IPR023707">
    <property type="entry name" value="OM_assembly_BamA"/>
</dbReference>
<evidence type="ECO:0000256" key="10">
    <source>
        <dbReference type="SAM" id="Phobius"/>
    </source>
</evidence>
<protein>
    <recommendedName>
        <fullName evidence="8 9">Outer membrane protein assembly factor BamA</fullName>
    </recommendedName>
</protein>
<dbReference type="Proteomes" id="UP000248975">
    <property type="component" value="Unassembled WGS sequence"/>
</dbReference>
<dbReference type="InterPro" id="IPR000184">
    <property type="entry name" value="Bac_surfAg_D15"/>
</dbReference>
<evidence type="ECO:0000256" key="5">
    <source>
        <dbReference type="ARBA" id="ARBA00022737"/>
    </source>
</evidence>
<dbReference type="EMBL" id="QFQS01000001">
    <property type="protein sequence ID" value="PZQ99583.1"/>
    <property type="molecule type" value="Genomic_DNA"/>
</dbReference>
<evidence type="ECO:0000256" key="7">
    <source>
        <dbReference type="ARBA" id="ARBA00023237"/>
    </source>
</evidence>
<dbReference type="GO" id="GO:0043165">
    <property type="term" value="P:Gram-negative-bacterium-type cell outer membrane assembly"/>
    <property type="evidence" value="ECO:0007669"/>
    <property type="project" value="UniProtKB-UniRule"/>
</dbReference>